<evidence type="ECO:0000313" key="1">
    <source>
        <dbReference type="EMBL" id="JAH02098.1"/>
    </source>
</evidence>
<name>A0A0E9PE10_ANGAN</name>
<dbReference type="EMBL" id="GBXM01106479">
    <property type="protein sequence ID" value="JAH02098.1"/>
    <property type="molecule type" value="Transcribed_RNA"/>
</dbReference>
<accession>A0A0E9PE10</accession>
<sequence>MKFCLRNAYHLLQHDVKQKEDHQRCSADKLEFGNLCHFSVSTLGFKKLCIHSSGNMKCVIQRILGYSMASYVSHTK</sequence>
<proteinExistence type="predicted"/>
<protein>
    <submittedName>
        <fullName evidence="1">Uncharacterized protein</fullName>
    </submittedName>
</protein>
<dbReference type="AlphaFoldDB" id="A0A0E9PE10"/>
<organism evidence="1">
    <name type="scientific">Anguilla anguilla</name>
    <name type="common">European freshwater eel</name>
    <name type="synonym">Muraena anguilla</name>
    <dbReference type="NCBI Taxonomy" id="7936"/>
    <lineage>
        <taxon>Eukaryota</taxon>
        <taxon>Metazoa</taxon>
        <taxon>Chordata</taxon>
        <taxon>Craniata</taxon>
        <taxon>Vertebrata</taxon>
        <taxon>Euteleostomi</taxon>
        <taxon>Actinopterygii</taxon>
        <taxon>Neopterygii</taxon>
        <taxon>Teleostei</taxon>
        <taxon>Anguilliformes</taxon>
        <taxon>Anguillidae</taxon>
        <taxon>Anguilla</taxon>
    </lineage>
</organism>
<reference evidence="1" key="1">
    <citation type="submission" date="2014-11" db="EMBL/GenBank/DDBJ databases">
        <authorList>
            <person name="Amaro Gonzalez C."/>
        </authorList>
    </citation>
    <scope>NUCLEOTIDE SEQUENCE</scope>
</reference>
<reference evidence="1" key="2">
    <citation type="journal article" date="2015" name="Fish Shellfish Immunol.">
        <title>Early steps in the European eel (Anguilla anguilla)-Vibrio vulnificus interaction in the gills: Role of the RtxA13 toxin.</title>
        <authorList>
            <person name="Callol A."/>
            <person name="Pajuelo D."/>
            <person name="Ebbesson L."/>
            <person name="Teles M."/>
            <person name="MacKenzie S."/>
            <person name="Amaro C."/>
        </authorList>
    </citation>
    <scope>NUCLEOTIDE SEQUENCE</scope>
</reference>